<dbReference type="Proteomes" id="UP000004978">
    <property type="component" value="Unassembled WGS sequence"/>
</dbReference>
<keyword evidence="4" id="KW-0375">Hydrogen ion transport</keyword>
<evidence type="ECO:0000256" key="4">
    <source>
        <dbReference type="ARBA" id="ARBA00022781"/>
    </source>
</evidence>
<dbReference type="eggNOG" id="ENOG5033TK5">
    <property type="taxonomic scope" value="Bacteria"/>
</dbReference>
<reference evidence="10 11" key="1">
    <citation type="journal article" date="2013" name="Genome Announc.">
        <title>Genome Sequence of Mycoplasma columbinum Strain SF7.</title>
        <authorList>
            <person name="Guo Z."/>
            <person name="Xu X."/>
            <person name="Zheng Q."/>
            <person name="Li T."/>
            <person name="Kuang S."/>
            <person name="Zhang Z."/>
            <person name="Chen Y."/>
            <person name="Lu X."/>
            <person name="Zhou R."/>
            <person name="Bi D."/>
            <person name="Jin H."/>
        </authorList>
    </citation>
    <scope>NUCLEOTIDE SEQUENCE [LARGE SCALE GENOMIC DNA]</scope>
    <source>
        <strain evidence="10 11">SF7</strain>
    </source>
</reference>
<dbReference type="GO" id="GO:0046933">
    <property type="term" value="F:proton-transporting ATP synthase activity, rotational mechanism"/>
    <property type="evidence" value="ECO:0007669"/>
    <property type="project" value="InterPro"/>
</dbReference>
<comment type="caution">
    <text evidence="10">The sequence shown here is derived from an EMBL/GenBank/DDBJ whole genome shotgun (WGS) entry which is preliminary data.</text>
</comment>
<dbReference type="InterPro" id="IPR035968">
    <property type="entry name" value="ATP_synth_F1_ATPase_gsu"/>
</dbReference>
<evidence type="ECO:0000313" key="11">
    <source>
        <dbReference type="Proteomes" id="UP000004978"/>
    </source>
</evidence>
<evidence type="ECO:0000256" key="7">
    <source>
        <dbReference type="ARBA" id="ARBA00023196"/>
    </source>
</evidence>
<keyword evidence="6" id="KW-0472">Membrane</keyword>
<keyword evidence="11" id="KW-1185">Reference proteome</keyword>
<dbReference type="NCBIfam" id="NF045933">
    <property type="entry name" value="MSC_0622_gamma"/>
    <property type="match status" value="1"/>
</dbReference>
<feature type="coiled-coil region" evidence="9">
    <location>
        <begin position="244"/>
        <end position="271"/>
    </location>
</feature>
<dbReference type="SUPFAM" id="SSF52943">
    <property type="entry name" value="ATP synthase (F1-ATPase), gamma subunit"/>
    <property type="match status" value="1"/>
</dbReference>
<accession>F9UJ46</accession>
<gene>
    <name evidence="10" type="ORF">MCSF7_00115</name>
</gene>
<name>F9UJ46_9BACT</name>
<sequence>MNIKKIKEKQEQLIKIYKIIESRKNITLVNILKLSKIVSFYLDRTNLSKTIIEEFLKKFNIINSTLDKKNSILNFKNKTNLWVYVTEEEKYSTNSYKKHEDTIIEKANIERDKFIVIGQRAVNFAEDQKLHVIYQEKENNVATLSKILPKLIINTFKNNEVNQLNVVINSSKISHKYIKLLPIKENNFEFKYHTKSSLKIDNLTSYKIYPNLDNFVESELENYLTFAIVSLLMESSLVKEKYNLVVQNKTLNDLEEKIAKQKRIYLRFKKDLEIEEISILSRKKDLLHSSKEGKN</sequence>
<comment type="subcellular location">
    <subcellularLocation>
        <location evidence="1">Membrane</location>
        <topology evidence="1">Peripheral membrane protein</topology>
    </subcellularLocation>
</comment>
<keyword evidence="8" id="KW-0066">ATP synthesis</keyword>
<keyword evidence="5" id="KW-0406">Ion transport</keyword>
<evidence type="ECO:0000256" key="1">
    <source>
        <dbReference type="ARBA" id="ARBA00004170"/>
    </source>
</evidence>
<evidence type="ECO:0000256" key="3">
    <source>
        <dbReference type="ARBA" id="ARBA00022448"/>
    </source>
</evidence>
<dbReference type="STRING" id="1037410.MCSF7_00115"/>
<dbReference type="EMBL" id="AFXA01000001">
    <property type="protein sequence ID" value="EGV00609.1"/>
    <property type="molecule type" value="Genomic_DNA"/>
</dbReference>
<evidence type="ECO:0008006" key="12">
    <source>
        <dbReference type="Google" id="ProtNLM"/>
    </source>
</evidence>
<keyword evidence="3" id="KW-0813">Transport</keyword>
<protein>
    <recommendedName>
        <fullName evidence="12">ATP synthase gamma chain</fullName>
    </recommendedName>
</protein>
<evidence type="ECO:0000256" key="6">
    <source>
        <dbReference type="ARBA" id="ARBA00023136"/>
    </source>
</evidence>
<evidence type="ECO:0000256" key="9">
    <source>
        <dbReference type="SAM" id="Coils"/>
    </source>
</evidence>
<dbReference type="AlphaFoldDB" id="F9UJ46"/>
<dbReference type="GO" id="GO:0045259">
    <property type="term" value="C:proton-transporting ATP synthase complex"/>
    <property type="evidence" value="ECO:0007669"/>
    <property type="project" value="UniProtKB-KW"/>
</dbReference>
<evidence type="ECO:0000256" key="2">
    <source>
        <dbReference type="ARBA" id="ARBA00007681"/>
    </source>
</evidence>
<evidence type="ECO:0000313" key="10">
    <source>
        <dbReference type="EMBL" id="EGV00609.1"/>
    </source>
</evidence>
<evidence type="ECO:0000256" key="5">
    <source>
        <dbReference type="ARBA" id="ARBA00023065"/>
    </source>
</evidence>
<keyword evidence="9" id="KW-0175">Coiled coil</keyword>
<keyword evidence="7" id="KW-0139">CF(1)</keyword>
<dbReference type="RefSeq" id="WP_006608312.1">
    <property type="nucleotide sequence ID" value="NZ_AFXA01000001.1"/>
</dbReference>
<evidence type="ECO:0000256" key="8">
    <source>
        <dbReference type="ARBA" id="ARBA00023310"/>
    </source>
</evidence>
<organism evidence="10 11">
    <name type="scientific">Mycoplasmopsis columbina SF7</name>
    <dbReference type="NCBI Taxonomy" id="1037410"/>
    <lineage>
        <taxon>Bacteria</taxon>
        <taxon>Bacillati</taxon>
        <taxon>Mycoplasmatota</taxon>
        <taxon>Mycoplasmoidales</taxon>
        <taxon>Metamycoplasmataceae</taxon>
        <taxon>Mycoplasmopsis</taxon>
    </lineage>
</organism>
<proteinExistence type="inferred from homology"/>
<comment type="similarity">
    <text evidence="2">Belongs to the ATPase gamma chain family.</text>
</comment>